<dbReference type="RefSeq" id="WP_317942172.1">
    <property type="nucleotide sequence ID" value="NZ_JAUBDI010000002.1"/>
</dbReference>
<protein>
    <recommendedName>
        <fullName evidence="4">DUF4401 domain-containing protein</fullName>
    </recommendedName>
</protein>
<feature type="transmembrane region" description="Helical" evidence="1">
    <location>
        <begin position="161"/>
        <end position="180"/>
    </location>
</feature>
<keyword evidence="1" id="KW-0472">Membrane</keyword>
<reference evidence="2 3" key="1">
    <citation type="submission" date="2023-06" db="EMBL/GenBank/DDBJ databases">
        <title>Sporosarcina sp. nov., isolated from Korean traditional fermented seafood 'Jeotgal'.</title>
        <authorList>
            <person name="Yang A.I."/>
            <person name="Shin N.-R."/>
        </authorList>
    </citation>
    <scope>NUCLEOTIDE SEQUENCE [LARGE SCALE GENOMIC DNA]</scope>
    <source>
        <strain evidence="2 3">KCTC13119</strain>
    </source>
</reference>
<dbReference type="EMBL" id="JAUBDI010000002">
    <property type="protein sequence ID" value="MDW0112280.1"/>
    <property type="molecule type" value="Genomic_DNA"/>
</dbReference>
<proteinExistence type="predicted"/>
<sequence>MNAQRKKIIMAEIHYWKQNKLLPEHYCDFLLTLYTQGEEQVVDVNDAILVKEKKSETASLLGIVFFVSLIGASLFFLNTIPLVTISVAILSTIVLLMVAKRLFQHQSINRSIVYILSALLVLGVSVKIWLLFFEGQNVLLIILLSLNCVLWLLAGKFFRLVYFTLSGTVGLAFIVGFYVMKLL</sequence>
<evidence type="ECO:0000256" key="1">
    <source>
        <dbReference type="SAM" id="Phobius"/>
    </source>
</evidence>
<feature type="transmembrane region" description="Helical" evidence="1">
    <location>
        <begin position="82"/>
        <end position="99"/>
    </location>
</feature>
<gene>
    <name evidence="2" type="ORF">QT711_03720</name>
</gene>
<name>A0ABU4G5M8_9BACL</name>
<feature type="transmembrane region" description="Helical" evidence="1">
    <location>
        <begin position="58"/>
        <end position="76"/>
    </location>
</feature>
<accession>A0ABU4G5M8</accession>
<dbReference type="Proteomes" id="UP001282284">
    <property type="component" value="Unassembled WGS sequence"/>
</dbReference>
<evidence type="ECO:0000313" key="2">
    <source>
        <dbReference type="EMBL" id="MDW0112280.1"/>
    </source>
</evidence>
<comment type="caution">
    <text evidence="2">The sequence shown here is derived from an EMBL/GenBank/DDBJ whole genome shotgun (WGS) entry which is preliminary data.</text>
</comment>
<keyword evidence="1" id="KW-0812">Transmembrane</keyword>
<keyword evidence="1" id="KW-1133">Transmembrane helix</keyword>
<evidence type="ECO:0008006" key="4">
    <source>
        <dbReference type="Google" id="ProtNLM"/>
    </source>
</evidence>
<organism evidence="2 3">
    <name type="scientific">Sporosarcina saromensis</name>
    <dbReference type="NCBI Taxonomy" id="359365"/>
    <lineage>
        <taxon>Bacteria</taxon>
        <taxon>Bacillati</taxon>
        <taxon>Bacillota</taxon>
        <taxon>Bacilli</taxon>
        <taxon>Bacillales</taxon>
        <taxon>Caryophanaceae</taxon>
        <taxon>Sporosarcina</taxon>
    </lineage>
</organism>
<feature type="transmembrane region" description="Helical" evidence="1">
    <location>
        <begin position="111"/>
        <end position="132"/>
    </location>
</feature>
<feature type="transmembrane region" description="Helical" evidence="1">
    <location>
        <begin position="138"/>
        <end position="154"/>
    </location>
</feature>
<evidence type="ECO:0000313" key="3">
    <source>
        <dbReference type="Proteomes" id="UP001282284"/>
    </source>
</evidence>
<keyword evidence="3" id="KW-1185">Reference proteome</keyword>